<organism evidence="8 9">
    <name type="scientific">Mycena chlorophos</name>
    <name type="common">Agaric fungus</name>
    <name type="synonym">Agaricus chlorophos</name>
    <dbReference type="NCBI Taxonomy" id="658473"/>
    <lineage>
        <taxon>Eukaryota</taxon>
        <taxon>Fungi</taxon>
        <taxon>Dikarya</taxon>
        <taxon>Basidiomycota</taxon>
        <taxon>Agaricomycotina</taxon>
        <taxon>Agaricomycetes</taxon>
        <taxon>Agaricomycetidae</taxon>
        <taxon>Agaricales</taxon>
        <taxon>Marasmiineae</taxon>
        <taxon>Mycenaceae</taxon>
        <taxon>Mycena</taxon>
    </lineage>
</organism>
<keyword evidence="9" id="KW-1185">Reference proteome</keyword>
<feature type="region of interest" description="Disordered" evidence="6">
    <location>
        <begin position="76"/>
        <end position="99"/>
    </location>
</feature>
<gene>
    <name evidence="8" type="ORF">HMN09_01351500</name>
</gene>
<evidence type="ECO:0000256" key="6">
    <source>
        <dbReference type="SAM" id="MobiDB-lite"/>
    </source>
</evidence>
<evidence type="ECO:0008006" key="10">
    <source>
        <dbReference type="Google" id="ProtNLM"/>
    </source>
</evidence>
<evidence type="ECO:0000256" key="2">
    <source>
        <dbReference type="ARBA" id="ARBA00006325"/>
    </source>
</evidence>
<keyword evidence="5 7" id="KW-0472">Membrane</keyword>
<evidence type="ECO:0000256" key="7">
    <source>
        <dbReference type="SAM" id="Phobius"/>
    </source>
</evidence>
<comment type="similarity">
    <text evidence="2">Belongs to the TMEM170 family.</text>
</comment>
<evidence type="ECO:0000313" key="9">
    <source>
        <dbReference type="Proteomes" id="UP000613580"/>
    </source>
</evidence>
<feature type="region of interest" description="Disordered" evidence="6">
    <location>
        <begin position="125"/>
        <end position="147"/>
    </location>
</feature>
<comment type="subcellular location">
    <subcellularLocation>
        <location evidence="1">Membrane</location>
        <topology evidence="1">Multi-pass membrane protein</topology>
    </subcellularLocation>
</comment>
<dbReference type="EMBL" id="JACAZE010000030">
    <property type="protein sequence ID" value="KAF7289035.1"/>
    <property type="molecule type" value="Genomic_DNA"/>
</dbReference>
<evidence type="ECO:0000313" key="8">
    <source>
        <dbReference type="EMBL" id="KAF7289035.1"/>
    </source>
</evidence>
<dbReference type="InterPro" id="IPR019334">
    <property type="entry name" value="TMEM170A/B/YPR153W-like"/>
</dbReference>
<protein>
    <recommendedName>
        <fullName evidence="10">Integral membrane protein</fullName>
    </recommendedName>
</protein>
<evidence type="ECO:0000256" key="3">
    <source>
        <dbReference type="ARBA" id="ARBA00022692"/>
    </source>
</evidence>
<dbReference type="PANTHER" id="PTHR22779">
    <property type="entry name" value="SD17342P"/>
    <property type="match status" value="1"/>
</dbReference>
<accession>A0A8H6RYR0</accession>
<dbReference type="PANTHER" id="PTHR22779:SF6">
    <property type="entry name" value="SD17342P"/>
    <property type="match status" value="1"/>
</dbReference>
<reference evidence="8" key="1">
    <citation type="submission" date="2020-05" db="EMBL/GenBank/DDBJ databases">
        <title>Mycena genomes resolve the evolution of fungal bioluminescence.</title>
        <authorList>
            <person name="Tsai I.J."/>
        </authorList>
    </citation>
    <scope>NUCLEOTIDE SEQUENCE</scope>
    <source>
        <strain evidence="8">110903Hualien_Pintung</strain>
    </source>
</reference>
<dbReference type="Pfam" id="PF10190">
    <property type="entry name" value="Tmemb_170"/>
    <property type="match status" value="1"/>
</dbReference>
<name>A0A8H6RYR0_MYCCL</name>
<keyword evidence="3 7" id="KW-0812">Transmembrane</keyword>
<dbReference type="GO" id="GO:0016020">
    <property type="term" value="C:membrane"/>
    <property type="evidence" value="ECO:0007669"/>
    <property type="project" value="UniProtKB-SubCell"/>
</dbReference>
<evidence type="ECO:0000256" key="5">
    <source>
        <dbReference type="ARBA" id="ARBA00023136"/>
    </source>
</evidence>
<evidence type="ECO:0000256" key="1">
    <source>
        <dbReference type="ARBA" id="ARBA00004141"/>
    </source>
</evidence>
<evidence type="ECO:0000256" key="4">
    <source>
        <dbReference type="ARBA" id="ARBA00022989"/>
    </source>
</evidence>
<feature type="transmembrane region" description="Helical" evidence="7">
    <location>
        <begin position="48"/>
        <end position="72"/>
    </location>
</feature>
<feature type="transmembrane region" description="Helical" evidence="7">
    <location>
        <begin position="168"/>
        <end position="199"/>
    </location>
</feature>
<proteinExistence type="inferred from homology"/>
<sequence length="241" mass="26276">MTTTDHPAPSWPSLYNPGVELLNIPHRLPMQPAGKYLVHPKDVFRFTLYWTLVLYTPVFLLCGVYAFMNLTFPPAKTRRGRKGKEAAALPMSPLTPRSPYAHPISPRTSAVPNINILPSTPISAALPSPTATNRKHPSNSSSVNTPLLRPVASSLPARHNRVRSRTTFALLVLLAFLTLSVVGAVLSAAIVGFAVAGVYQSAKFAVSTWVPFVWALITTLVGLLRCAMLLFCSFRGRLMSD</sequence>
<dbReference type="AlphaFoldDB" id="A0A8H6RYR0"/>
<dbReference type="OrthoDB" id="2131401at2759"/>
<feature type="transmembrane region" description="Helical" evidence="7">
    <location>
        <begin position="211"/>
        <end position="232"/>
    </location>
</feature>
<dbReference type="Proteomes" id="UP000613580">
    <property type="component" value="Unassembled WGS sequence"/>
</dbReference>
<keyword evidence="4 7" id="KW-1133">Transmembrane helix</keyword>
<comment type="caution">
    <text evidence="8">The sequence shown here is derived from an EMBL/GenBank/DDBJ whole genome shotgun (WGS) entry which is preliminary data.</text>
</comment>